<proteinExistence type="predicted"/>
<name>A0A4Y2U921_ARAVE</name>
<dbReference type="OrthoDB" id="6431520at2759"/>
<evidence type="ECO:0000313" key="1">
    <source>
        <dbReference type="EMBL" id="GBO09493.1"/>
    </source>
</evidence>
<comment type="caution">
    <text evidence="2">The sequence shown here is derived from an EMBL/GenBank/DDBJ whole genome shotgun (WGS) entry which is preliminary data.</text>
</comment>
<dbReference type="InterPro" id="IPR036397">
    <property type="entry name" value="RNaseH_sf"/>
</dbReference>
<evidence type="ECO:0000313" key="2">
    <source>
        <dbReference type="EMBL" id="GBO09499.1"/>
    </source>
</evidence>
<gene>
    <name evidence="1" type="ORF">AVEN_18555_1</name>
    <name evidence="2" type="ORF">AVEN_51909_1</name>
</gene>
<dbReference type="AlphaFoldDB" id="A0A4Y2U921"/>
<dbReference type="EMBL" id="BGPR01034913">
    <property type="protein sequence ID" value="GBO09499.1"/>
    <property type="molecule type" value="Genomic_DNA"/>
</dbReference>
<accession>A0A4Y2U921</accession>
<dbReference type="EMBL" id="BGPR01034910">
    <property type="protein sequence ID" value="GBO09493.1"/>
    <property type="molecule type" value="Genomic_DNA"/>
</dbReference>
<evidence type="ECO:0000313" key="3">
    <source>
        <dbReference type="Proteomes" id="UP000499080"/>
    </source>
</evidence>
<dbReference type="Gene3D" id="3.30.420.10">
    <property type="entry name" value="Ribonuclease H-like superfamily/Ribonuclease H"/>
    <property type="match status" value="1"/>
</dbReference>
<keyword evidence="3" id="KW-1185">Reference proteome</keyword>
<dbReference type="GO" id="GO:0003676">
    <property type="term" value="F:nucleic acid binding"/>
    <property type="evidence" value="ECO:0007669"/>
    <property type="project" value="InterPro"/>
</dbReference>
<reference evidence="2 3" key="1">
    <citation type="journal article" date="2019" name="Sci. Rep.">
        <title>Orb-weaving spider Araneus ventricosus genome elucidates the spidroin gene catalogue.</title>
        <authorList>
            <person name="Kono N."/>
            <person name="Nakamura H."/>
            <person name="Ohtoshi R."/>
            <person name="Moran D.A.P."/>
            <person name="Shinohara A."/>
            <person name="Yoshida Y."/>
            <person name="Fujiwara M."/>
            <person name="Mori M."/>
            <person name="Tomita M."/>
            <person name="Arakawa K."/>
        </authorList>
    </citation>
    <scope>NUCLEOTIDE SEQUENCE [LARGE SCALE GENOMIC DNA]</scope>
</reference>
<sequence length="156" mass="18404">MLSDGVNLLHGNTHAARKTQELLRKFKWEVWSHSPDSAPNLGSKHLSGTRFSSESDVKTVVENWLYKQGHDFYRARLSEFVLRSDKCRNRFGDYVEKWSFDYCSFKNPYGLIRHPWLNHDQRLNGNLHEPANADRNDRLDVYPNWRVGEKLVWLEG</sequence>
<organism evidence="2 3">
    <name type="scientific">Araneus ventricosus</name>
    <name type="common">Orbweaver spider</name>
    <name type="synonym">Epeira ventricosa</name>
    <dbReference type="NCBI Taxonomy" id="182803"/>
    <lineage>
        <taxon>Eukaryota</taxon>
        <taxon>Metazoa</taxon>
        <taxon>Ecdysozoa</taxon>
        <taxon>Arthropoda</taxon>
        <taxon>Chelicerata</taxon>
        <taxon>Arachnida</taxon>
        <taxon>Araneae</taxon>
        <taxon>Araneomorphae</taxon>
        <taxon>Entelegynae</taxon>
        <taxon>Araneoidea</taxon>
        <taxon>Araneidae</taxon>
        <taxon>Araneus</taxon>
    </lineage>
</organism>
<dbReference type="Proteomes" id="UP000499080">
    <property type="component" value="Unassembled WGS sequence"/>
</dbReference>
<protein>
    <submittedName>
        <fullName evidence="2">Uncharacterized protein</fullName>
    </submittedName>
</protein>